<gene>
    <name evidence="1" type="ORF">SAMN02745121_03025</name>
</gene>
<keyword evidence="1" id="KW-0315">Glutamine amidotransferase</keyword>
<protein>
    <submittedName>
        <fullName evidence="1">Putative glutamine amidotransferase</fullName>
    </submittedName>
</protein>
<dbReference type="InterPro" id="IPR044668">
    <property type="entry name" value="PuuD-like"/>
</dbReference>
<dbReference type="PANTHER" id="PTHR43235:SF1">
    <property type="entry name" value="GLUTAMINE AMIDOTRANSFERASE PB2B2.05-RELATED"/>
    <property type="match status" value="1"/>
</dbReference>
<dbReference type="CDD" id="cd01745">
    <property type="entry name" value="GATase1_2"/>
    <property type="match status" value="1"/>
</dbReference>
<accession>A0A1I1XTD3</accession>
<dbReference type="PROSITE" id="PS51273">
    <property type="entry name" value="GATASE_TYPE_1"/>
    <property type="match status" value="1"/>
</dbReference>
<dbReference type="Gene3D" id="3.40.50.880">
    <property type="match status" value="1"/>
</dbReference>
<dbReference type="InterPro" id="IPR011697">
    <property type="entry name" value="Peptidase_C26"/>
</dbReference>
<evidence type="ECO:0000313" key="2">
    <source>
        <dbReference type="Proteomes" id="UP000199400"/>
    </source>
</evidence>
<keyword evidence="2" id="KW-1185">Reference proteome</keyword>
<dbReference type="GO" id="GO:0033969">
    <property type="term" value="F:gamma-glutamyl-gamma-aminobutyrate hydrolase activity"/>
    <property type="evidence" value="ECO:0007669"/>
    <property type="project" value="TreeGrafter"/>
</dbReference>
<dbReference type="PANTHER" id="PTHR43235">
    <property type="entry name" value="GLUTAMINE AMIDOTRANSFERASE PB2B2.05-RELATED"/>
    <property type="match status" value="1"/>
</dbReference>
<dbReference type="GO" id="GO:0005829">
    <property type="term" value="C:cytosol"/>
    <property type="evidence" value="ECO:0007669"/>
    <property type="project" value="TreeGrafter"/>
</dbReference>
<organism evidence="1 2">
    <name type="scientific">Nannocystis exedens</name>
    <dbReference type="NCBI Taxonomy" id="54"/>
    <lineage>
        <taxon>Bacteria</taxon>
        <taxon>Pseudomonadati</taxon>
        <taxon>Myxococcota</taxon>
        <taxon>Polyangia</taxon>
        <taxon>Nannocystales</taxon>
        <taxon>Nannocystaceae</taxon>
        <taxon>Nannocystis</taxon>
    </lineage>
</organism>
<dbReference type="InterPro" id="IPR029062">
    <property type="entry name" value="Class_I_gatase-like"/>
</dbReference>
<proteinExistence type="predicted"/>
<reference evidence="2" key="1">
    <citation type="submission" date="2016-10" db="EMBL/GenBank/DDBJ databases">
        <authorList>
            <person name="Varghese N."/>
            <person name="Submissions S."/>
        </authorList>
    </citation>
    <scope>NUCLEOTIDE SEQUENCE [LARGE SCALE GENOMIC DNA]</scope>
    <source>
        <strain evidence="2">ATCC 25963</strain>
    </source>
</reference>
<dbReference type="OrthoDB" id="9813383at2"/>
<dbReference type="SUPFAM" id="SSF52317">
    <property type="entry name" value="Class I glutamine amidotransferase-like"/>
    <property type="match status" value="1"/>
</dbReference>
<dbReference type="STRING" id="54.SAMN02745121_03025"/>
<name>A0A1I1XTD3_9BACT</name>
<dbReference type="GO" id="GO:0006598">
    <property type="term" value="P:polyamine catabolic process"/>
    <property type="evidence" value="ECO:0007669"/>
    <property type="project" value="TreeGrafter"/>
</dbReference>
<evidence type="ECO:0000313" key="1">
    <source>
        <dbReference type="EMBL" id="SFE09898.1"/>
    </source>
</evidence>
<dbReference type="AlphaFoldDB" id="A0A1I1XTD3"/>
<sequence>MRPVIIGMSCGTSYPDPSRLLFLGKSLDYGEQRLSAALARAGALPFLLPVLPDTSMLAALVERVDALVLSGGSDVAPGVYGEAPLRPEWAGDPARDAYEQVLLGAALAQGKPVLGVCRGVQLLNAALGGSLYQDIGFQVPGALVHRDAARYDDNEHTVRLHEESWLAPLYGAREILVNSVHHQAIKALAPGLRACAWAPDGVIEAAADDRRDIYGVQWHPEWLDPGSPHFARRSAGDPIFAAFVARVRVRAGLA</sequence>
<keyword evidence="1" id="KW-0808">Transferase</keyword>
<dbReference type="EMBL" id="FOMX01000008">
    <property type="protein sequence ID" value="SFE09898.1"/>
    <property type="molecule type" value="Genomic_DNA"/>
</dbReference>
<dbReference type="Pfam" id="PF07722">
    <property type="entry name" value="Peptidase_C26"/>
    <property type="match status" value="1"/>
</dbReference>
<dbReference type="Proteomes" id="UP000199400">
    <property type="component" value="Unassembled WGS sequence"/>
</dbReference>
<dbReference type="GO" id="GO:0016740">
    <property type="term" value="F:transferase activity"/>
    <property type="evidence" value="ECO:0007669"/>
    <property type="project" value="UniProtKB-KW"/>
</dbReference>
<dbReference type="RefSeq" id="WP_096331127.1">
    <property type="nucleotide sequence ID" value="NZ_FOMX01000008.1"/>
</dbReference>